<feature type="domain" description="Band 7" evidence="1">
    <location>
        <begin position="53"/>
        <end position="227"/>
    </location>
</feature>
<keyword evidence="3" id="KW-1185">Reference proteome</keyword>
<sequence>MGDLVHHNYQKSRETKFVAVDCGDVDDAISIFGNFTPEGHTPIICMPERSWCKPYIIVPEGSYAVVTKHGNYQGVWEPGYHWCMPYTLIQFMITKQNFQFDVPVRNCPTIDNIFVQIEVSIVMRVRPGEDNIKNFIRKTSVNQLNEQLEAVISERIRVLARSKTHLEAYSIKGKNSGRGQENAKSVTHQLTEYMNGIFEDKGVEIRSVIITNVRLDRGIADQLEEKTTYASKNTLEKKQQSFELRCINDDQEYNQKKEKMKQGRQAETEEFNKLKAEIEKDHAKINADTSKIIAEVRENTWVEVAKVNAISALEAEEVKAETKMIKARILAEGRAKYNETIAEAEAYVLTKEAEARQATAEKFAEEIRIRGKAEARLTDKRIHELQMSQLGILQDLASNRKLKIFGDQKENVLAQFAAFKMINEN</sequence>
<dbReference type="InterPro" id="IPR050710">
    <property type="entry name" value="Band7/mec-2_domain"/>
</dbReference>
<evidence type="ECO:0000259" key="1">
    <source>
        <dbReference type="SMART" id="SM00244"/>
    </source>
</evidence>
<dbReference type="InterPro" id="IPR036013">
    <property type="entry name" value="Band_7/SPFH_dom_sf"/>
</dbReference>
<proteinExistence type="predicted"/>
<evidence type="ECO:0000313" key="3">
    <source>
        <dbReference type="Proteomes" id="UP001295684"/>
    </source>
</evidence>
<organism evidence="2 3">
    <name type="scientific">Euplotes crassus</name>
    <dbReference type="NCBI Taxonomy" id="5936"/>
    <lineage>
        <taxon>Eukaryota</taxon>
        <taxon>Sar</taxon>
        <taxon>Alveolata</taxon>
        <taxon>Ciliophora</taxon>
        <taxon>Intramacronucleata</taxon>
        <taxon>Spirotrichea</taxon>
        <taxon>Hypotrichia</taxon>
        <taxon>Euplotida</taxon>
        <taxon>Euplotidae</taxon>
        <taxon>Moneuplotes</taxon>
    </lineage>
</organism>
<name>A0AAD1UBP0_EUPCR</name>
<dbReference type="InterPro" id="IPR001107">
    <property type="entry name" value="Band_7"/>
</dbReference>
<dbReference type="SMART" id="SM00244">
    <property type="entry name" value="PHB"/>
    <property type="match status" value="1"/>
</dbReference>
<dbReference type="AlphaFoldDB" id="A0AAD1UBP0"/>
<reference evidence="2" key="1">
    <citation type="submission" date="2023-07" db="EMBL/GenBank/DDBJ databases">
        <authorList>
            <consortium name="AG Swart"/>
            <person name="Singh M."/>
            <person name="Singh A."/>
            <person name="Seah K."/>
            <person name="Emmerich C."/>
        </authorList>
    </citation>
    <scope>NUCLEOTIDE SEQUENCE</scope>
    <source>
        <strain evidence="2">DP1</strain>
    </source>
</reference>
<dbReference type="SUPFAM" id="SSF117892">
    <property type="entry name" value="Band 7/SPFH domain"/>
    <property type="match status" value="1"/>
</dbReference>
<dbReference type="Gene3D" id="3.30.479.30">
    <property type="entry name" value="Band 7 domain"/>
    <property type="match status" value="1"/>
</dbReference>
<evidence type="ECO:0000313" key="2">
    <source>
        <dbReference type="EMBL" id="CAI2365837.1"/>
    </source>
</evidence>
<gene>
    <name evidence="2" type="ORF">ECRASSUSDP1_LOCUS7118</name>
</gene>
<accession>A0AAD1UBP0</accession>
<comment type="caution">
    <text evidence="2">The sequence shown here is derived from an EMBL/GenBank/DDBJ whole genome shotgun (WGS) entry which is preliminary data.</text>
</comment>
<dbReference type="EMBL" id="CAMPGE010006922">
    <property type="protein sequence ID" value="CAI2365837.1"/>
    <property type="molecule type" value="Genomic_DNA"/>
</dbReference>
<dbReference type="Pfam" id="PF01145">
    <property type="entry name" value="Band_7"/>
    <property type="match status" value="1"/>
</dbReference>
<dbReference type="PANTHER" id="PTHR43327:SF9">
    <property type="entry name" value="BAND 7 DOMAIN-CONTAINING PROTEIN"/>
    <property type="match status" value="1"/>
</dbReference>
<dbReference type="PANTHER" id="PTHR43327">
    <property type="entry name" value="STOMATIN-LIKE PROTEIN 2, MITOCHONDRIAL"/>
    <property type="match status" value="1"/>
</dbReference>
<dbReference type="Proteomes" id="UP001295684">
    <property type="component" value="Unassembled WGS sequence"/>
</dbReference>
<protein>
    <recommendedName>
        <fullName evidence="1">Band 7 domain-containing protein</fullName>
    </recommendedName>
</protein>